<proteinExistence type="predicted"/>
<dbReference type="Proteomes" id="UP000799291">
    <property type="component" value="Unassembled WGS sequence"/>
</dbReference>
<dbReference type="PANTHER" id="PTHR38846">
    <property type="entry name" value="C3H1-TYPE DOMAIN-CONTAINING PROTEIN"/>
    <property type="match status" value="1"/>
</dbReference>
<dbReference type="EMBL" id="MU005581">
    <property type="protein sequence ID" value="KAF2684415.1"/>
    <property type="molecule type" value="Genomic_DNA"/>
</dbReference>
<accession>A0A6G1J2F6</accession>
<protein>
    <submittedName>
        <fullName evidence="1">Uncharacterized protein</fullName>
    </submittedName>
</protein>
<evidence type="ECO:0000313" key="2">
    <source>
        <dbReference type="Proteomes" id="UP000799291"/>
    </source>
</evidence>
<keyword evidence="2" id="KW-1185">Reference proteome</keyword>
<dbReference type="PANTHER" id="PTHR38846:SF1">
    <property type="entry name" value="C3H1-TYPE DOMAIN-CONTAINING PROTEIN"/>
    <property type="match status" value="1"/>
</dbReference>
<sequence length="163" mass="18626">MEGSDFIAKVEQLRIPEGWSKREAARYHTEAIDDDIISNYGVDLTNLEEWRKLCRDVDIEPVPRSITQCKKALKHVLVNLVDLVNYRHLDIPVRQFSSMREFPALCCTEFRKPDPETIGSRAPMHDSAPSHELPLWVLRPNGEAAAPPRIMTRHKASISPSRS</sequence>
<name>A0A6G1J2F6_9PLEO</name>
<dbReference type="AlphaFoldDB" id="A0A6G1J2F6"/>
<reference evidence="1" key="1">
    <citation type="journal article" date="2020" name="Stud. Mycol.">
        <title>101 Dothideomycetes genomes: a test case for predicting lifestyles and emergence of pathogens.</title>
        <authorList>
            <person name="Haridas S."/>
            <person name="Albert R."/>
            <person name="Binder M."/>
            <person name="Bloem J."/>
            <person name="Labutti K."/>
            <person name="Salamov A."/>
            <person name="Andreopoulos B."/>
            <person name="Baker S."/>
            <person name="Barry K."/>
            <person name="Bills G."/>
            <person name="Bluhm B."/>
            <person name="Cannon C."/>
            <person name="Castanera R."/>
            <person name="Culley D."/>
            <person name="Daum C."/>
            <person name="Ezra D."/>
            <person name="Gonzalez J."/>
            <person name="Henrissat B."/>
            <person name="Kuo A."/>
            <person name="Liang C."/>
            <person name="Lipzen A."/>
            <person name="Lutzoni F."/>
            <person name="Magnuson J."/>
            <person name="Mondo S."/>
            <person name="Nolan M."/>
            <person name="Ohm R."/>
            <person name="Pangilinan J."/>
            <person name="Park H.-J."/>
            <person name="Ramirez L."/>
            <person name="Alfaro M."/>
            <person name="Sun H."/>
            <person name="Tritt A."/>
            <person name="Yoshinaga Y."/>
            <person name="Zwiers L.-H."/>
            <person name="Turgeon B."/>
            <person name="Goodwin S."/>
            <person name="Spatafora J."/>
            <person name="Crous P."/>
            <person name="Grigoriev I."/>
        </authorList>
    </citation>
    <scope>NUCLEOTIDE SEQUENCE</scope>
    <source>
        <strain evidence="1">CBS 122367</strain>
    </source>
</reference>
<gene>
    <name evidence="1" type="ORF">K458DRAFT_388885</name>
</gene>
<dbReference type="OrthoDB" id="6105938at2759"/>
<evidence type="ECO:0000313" key="1">
    <source>
        <dbReference type="EMBL" id="KAF2684415.1"/>
    </source>
</evidence>
<organism evidence="1 2">
    <name type="scientific">Lentithecium fluviatile CBS 122367</name>
    <dbReference type="NCBI Taxonomy" id="1168545"/>
    <lineage>
        <taxon>Eukaryota</taxon>
        <taxon>Fungi</taxon>
        <taxon>Dikarya</taxon>
        <taxon>Ascomycota</taxon>
        <taxon>Pezizomycotina</taxon>
        <taxon>Dothideomycetes</taxon>
        <taxon>Pleosporomycetidae</taxon>
        <taxon>Pleosporales</taxon>
        <taxon>Massarineae</taxon>
        <taxon>Lentitheciaceae</taxon>
        <taxon>Lentithecium</taxon>
    </lineage>
</organism>